<evidence type="ECO:0000256" key="1">
    <source>
        <dbReference type="SAM" id="MobiDB-lite"/>
    </source>
</evidence>
<keyword evidence="3" id="KW-1185">Reference proteome</keyword>
<reference evidence="2 3" key="1">
    <citation type="journal article" date="2016" name="Sci. Rep.">
        <title>The Dendrobium catenatum Lindl. genome sequence provides insights into polysaccharide synthase, floral development and adaptive evolution.</title>
        <authorList>
            <person name="Zhang G.Q."/>
            <person name="Xu Q."/>
            <person name="Bian C."/>
            <person name="Tsai W.C."/>
            <person name="Yeh C.M."/>
            <person name="Liu K.W."/>
            <person name="Yoshida K."/>
            <person name="Zhang L.S."/>
            <person name="Chang S.B."/>
            <person name="Chen F."/>
            <person name="Shi Y."/>
            <person name="Su Y.Y."/>
            <person name="Zhang Y.Q."/>
            <person name="Chen L.J."/>
            <person name="Yin Y."/>
            <person name="Lin M."/>
            <person name="Huang H."/>
            <person name="Deng H."/>
            <person name="Wang Z.W."/>
            <person name="Zhu S.L."/>
            <person name="Zhao X."/>
            <person name="Deng C."/>
            <person name="Niu S.C."/>
            <person name="Huang J."/>
            <person name="Wang M."/>
            <person name="Liu G.H."/>
            <person name="Yang H.J."/>
            <person name="Xiao X.J."/>
            <person name="Hsiao Y.Y."/>
            <person name="Wu W.L."/>
            <person name="Chen Y.Y."/>
            <person name="Mitsuda N."/>
            <person name="Ohme-Takagi M."/>
            <person name="Luo Y.B."/>
            <person name="Van de Peer Y."/>
            <person name="Liu Z.J."/>
        </authorList>
    </citation>
    <scope>NUCLEOTIDE SEQUENCE [LARGE SCALE GENOMIC DNA]</scope>
    <source>
        <tissue evidence="2">The whole plant</tissue>
    </source>
</reference>
<dbReference type="STRING" id="906689.A0A2I0VSF6"/>
<feature type="region of interest" description="Disordered" evidence="1">
    <location>
        <begin position="301"/>
        <end position="326"/>
    </location>
</feature>
<dbReference type="EMBL" id="KZ503277">
    <property type="protein sequence ID" value="PKU66344.1"/>
    <property type="molecule type" value="Genomic_DNA"/>
</dbReference>
<feature type="compositionally biased region" description="Low complexity" evidence="1">
    <location>
        <begin position="533"/>
        <end position="543"/>
    </location>
</feature>
<sequence length="692" mass="76323">MKTSLRKLRGFASLHKNADLKEKRDYGVPARQDELLQASQDVIEMRNCYDSLLSAAAATANSAYEFSEALREMGTCLLEKTSLNDDEESSRVLLILGKAQFELQKLVDSYRVHIIQTITTPSESLLKELQTVEEMKRQCDDKRDLYKFILAAQREKGRTRHGKGESFESQQLQAARDDYEEEANLFVFRLKSLKQGQSRSLLTQAARHHAAQLNFFRKGVKSLEMLEPHVKVVAEQQHIDYDFIGLEDDDTEDDEDSDCGYDGNDDGELSFDYSHIEHIQDVGSTNRKSMEHLGCPTMQAKRHSSQLDQGNVNGTTSATSGTQVKTSRPHLGIDDYSATVLCLVLVSEKSHGDLLSFAREPTTGSQSAPILPEKKFELSERIKQIPASSPMRFHTYVLPTPVDARNSVSAARPDNKGQWPKQLWHSSPLEPNKPAEGLKDELSSPKKLHISHAVLKDRNIKSGQIQLPPPVERLILPQSKYNSGVSDSKKIKRQAFSGPLIGKSLSSNPRLFSETIQPADYPPGPSFTAGRVPSPQLSLSPSASPFPMLSSEVNELHELPRPPIISARPVRTSSLVGHSGPLVTRSQGLYATSAMLSNTASPLPTPPPVMARSFSIPSSVQRSGTLTMANFLEDSHNAEVFDEVSSPPLTLISLANNHPPKDPNKMLLVPSYKALQSGCGSADISDNVPLST</sequence>
<dbReference type="AlphaFoldDB" id="A0A2I0VSF6"/>
<feature type="region of interest" description="Disordered" evidence="1">
    <location>
        <begin position="407"/>
        <end position="443"/>
    </location>
</feature>
<dbReference type="Proteomes" id="UP000233837">
    <property type="component" value="Unassembled WGS sequence"/>
</dbReference>
<dbReference type="InterPro" id="IPR027267">
    <property type="entry name" value="AH/BAR_dom_sf"/>
</dbReference>
<evidence type="ECO:0000313" key="3">
    <source>
        <dbReference type="Proteomes" id="UP000233837"/>
    </source>
</evidence>
<evidence type="ECO:0008006" key="4">
    <source>
        <dbReference type="Google" id="ProtNLM"/>
    </source>
</evidence>
<proteinExistence type="predicted"/>
<organism evidence="2 3">
    <name type="scientific">Dendrobium catenatum</name>
    <dbReference type="NCBI Taxonomy" id="906689"/>
    <lineage>
        <taxon>Eukaryota</taxon>
        <taxon>Viridiplantae</taxon>
        <taxon>Streptophyta</taxon>
        <taxon>Embryophyta</taxon>
        <taxon>Tracheophyta</taxon>
        <taxon>Spermatophyta</taxon>
        <taxon>Magnoliopsida</taxon>
        <taxon>Liliopsida</taxon>
        <taxon>Asparagales</taxon>
        <taxon>Orchidaceae</taxon>
        <taxon>Epidendroideae</taxon>
        <taxon>Malaxideae</taxon>
        <taxon>Dendrobiinae</taxon>
        <taxon>Dendrobium</taxon>
    </lineage>
</organism>
<evidence type="ECO:0000313" key="2">
    <source>
        <dbReference type="EMBL" id="PKU66344.1"/>
    </source>
</evidence>
<feature type="region of interest" description="Disordered" evidence="1">
    <location>
        <begin position="524"/>
        <end position="543"/>
    </location>
</feature>
<dbReference type="PANTHER" id="PTHR34119">
    <property type="entry name" value="HYDROXYPROLINE-RICH GLYCOPROTEIN-LIKE"/>
    <property type="match status" value="1"/>
</dbReference>
<dbReference type="PANTHER" id="PTHR34119:SF1">
    <property type="entry name" value="OS04G0394700 PROTEIN"/>
    <property type="match status" value="1"/>
</dbReference>
<name>A0A2I0VSF6_9ASPA</name>
<protein>
    <recommendedName>
        <fullName evidence="4">BAR domain-containing protein</fullName>
    </recommendedName>
</protein>
<feature type="compositionally biased region" description="Polar residues" evidence="1">
    <location>
        <begin position="306"/>
        <end position="326"/>
    </location>
</feature>
<dbReference type="Gene3D" id="1.20.1270.60">
    <property type="entry name" value="Arfaptin homology (AH) domain/BAR domain"/>
    <property type="match status" value="1"/>
</dbReference>
<accession>A0A2I0VSF6</accession>
<dbReference type="CDD" id="cd07307">
    <property type="entry name" value="BAR"/>
    <property type="match status" value="1"/>
</dbReference>
<reference evidence="2 3" key="2">
    <citation type="journal article" date="2017" name="Nature">
        <title>The Apostasia genome and the evolution of orchids.</title>
        <authorList>
            <person name="Zhang G.Q."/>
            <person name="Liu K.W."/>
            <person name="Li Z."/>
            <person name="Lohaus R."/>
            <person name="Hsiao Y.Y."/>
            <person name="Niu S.C."/>
            <person name="Wang J.Y."/>
            <person name="Lin Y.C."/>
            <person name="Xu Q."/>
            <person name="Chen L.J."/>
            <person name="Yoshida K."/>
            <person name="Fujiwara S."/>
            <person name="Wang Z.W."/>
            <person name="Zhang Y.Q."/>
            <person name="Mitsuda N."/>
            <person name="Wang M."/>
            <person name="Liu G.H."/>
            <person name="Pecoraro L."/>
            <person name="Huang H.X."/>
            <person name="Xiao X.J."/>
            <person name="Lin M."/>
            <person name="Wu X.Y."/>
            <person name="Wu W.L."/>
            <person name="Chen Y.Y."/>
            <person name="Chang S.B."/>
            <person name="Sakamoto S."/>
            <person name="Ohme-Takagi M."/>
            <person name="Yagi M."/>
            <person name="Zeng S.J."/>
            <person name="Shen C.Y."/>
            <person name="Yeh C.M."/>
            <person name="Luo Y.B."/>
            <person name="Tsai W.C."/>
            <person name="Van de Peer Y."/>
            <person name="Liu Z.J."/>
        </authorList>
    </citation>
    <scope>NUCLEOTIDE SEQUENCE [LARGE SCALE GENOMIC DNA]</scope>
    <source>
        <tissue evidence="2">The whole plant</tissue>
    </source>
</reference>
<dbReference type="SUPFAM" id="SSF103657">
    <property type="entry name" value="BAR/IMD domain-like"/>
    <property type="match status" value="1"/>
</dbReference>
<gene>
    <name evidence="2" type="ORF">MA16_Dca015249</name>
</gene>
<dbReference type="InterPro" id="IPR037488">
    <property type="entry name" value="At2g33490-like"/>
</dbReference>